<name>A0A840MUP9_9BRAD</name>
<protein>
    <recommendedName>
        <fullName evidence="2">Dystroglycan-type cadherin-like domain-containing protein</fullName>
    </recommendedName>
</protein>
<feature type="compositionally biased region" description="Polar residues" evidence="1">
    <location>
        <begin position="715"/>
        <end position="724"/>
    </location>
</feature>
<evidence type="ECO:0000259" key="2">
    <source>
        <dbReference type="SMART" id="SM00736"/>
    </source>
</evidence>
<evidence type="ECO:0000313" key="3">
    <source>
        <dbReference type="EMBL" id="MBB5050490.1"/>
    </source>
</evidence>
<dbReference type="RefSeq" id="WP_184082311.1">
    <property type="nucleotide sequence ID" value="NZ_JACHIJ010000001.1"/>
</dbReference>
<dbReference type="EMBL" id="JACHIJ010000001">
    <property type="protein sequence ID" value="MBB5050490.1"/>
    <property type="molecule type" value="Genomic_DNA"/>
</dbReference>
<dbReference type="InterPro" id="IPR015919">
    <property type="entry name" value="Cadherin-like_sf"/>
</dbReference>
<proteinExistence type="predicted"/>
<dbReference type="Pfam" id="PF04773">
    <property type="entry name" value="FecR"/>
    <property type="match status" value="1"/>
</dbReference>
<dbReference type="PANTHER" id="PTHR38731">
    <property type="entry name" value="LIPL45-RELATED LIPOPROTEIN-RELATED"/>
    <property type="match status" value="1"/>
</dbReference>
<feature type="compositionally biased region" description="Basic and acidic residues" evidence="1">
    <location>
        <begin position="647"/>
        <end position="676"/>
    </location>
</feature>
<evidence type="ECO:0000256" key="1">
    <source>
        <dbReference type="SAM" id="MobiDB-lite"/>
    </source>
</evidence>
<dbReference type="GO" id="GO:0005509">
    <property type="term" value="F:calcium ion binding"/>
    <property type="evidence" value="ECO:0007669"/>
    <property type="project" value="InterPro"/>
</dbReference>
<dbReference type="PANTHER" id="PTHR38731:SF3">
    <property type="entry name" value="BLL6125 PROTEIN"/>
    <property type="match status" value="1"/>
</dbReference>
<organism evidence="3 4">
    <name type="scientific">Afipia massiliensis</name>
    <dbReference type="NCBI Taxonomy" id="211460"/>
    <lineage>
        <taxon>Bacteria</taxon>
        <taxon>Pseudomonadati</taxon>
        <taxon>Pseudomonadota</taxon>
        <taxon>Alphaproteobacteria</taxon>
        <taxon>Hyphomicrobiales</taxon>
        <taxon>Nitrobacteraceae</taxon>
        <taxon>Afipia</taxon>
    </lineage>
</organism>
<dbReference type="InterPro" id="IPR006860">
    <property type="entry name" value="FecR"/>
</dbReference>
<dbReference type="InterPro" id="IPR013783">
    <property type="entry name" value="Ig-like_fold"/>
</dbReference>
<reference evidence="3 4" key="1">
    <citation type="submission" date="2020-08" db="EMBL/GenBank/DDBJ databases">
        <title>Genomic Encyclopedia of Type Strains, Phase IV (KMG-IV): sequencing the most valuable type-strain genomes for metagenomic binning, comparative biology and taxonomic classification.</title>
        <authorList>
            <person name="Goeker M."/>
        </authorList>
    </citation>
    <scope>NUCLEOTIDE SEQUENCE [LARGE SCALE GENOMIC DNA]</scope>
    <source>
        <strain evidence="3 4">DSM 17498</strain>
    </source>
</reference>
<dbReference type="AlphaFoldDB" id="A0A840MUP9"/>
<dbReference type="InterPro" id="IPR006644">
    <property type="entry name" value="Cadg"/>
</dbReference>
<dbReference type="Pfam" id="PF05345">
    <property type="entry name" value="He_PIG"/>
    <property type="match status" value="1"/>
</dbReference>
<sequence length="857" mass="90676">MSNATIQDFVGLSVVDGFVFATSDEAPAASQAAAFVGAELLFSGSYSRAGVDLIICNDTESVTVPEYFKGEDRPTLMSPEGASLSGRVVEAMTARVQYAQADQIASAVPAVGNVVKMSGSAVITRNGVPVELKQGDRLLKGDVIQTGPDTTIGISFVDGTALGLASNARIVLDEMTYDPNGSSNSSLLSLVQGAITLVAGHTAKFGNMRVETPVATMGIRGTAVMVEIAADDGPSKFSVLKEPDGKIGSFHLYDKVTGDLIRVVSQAGLVTVVSPLGAGQPVSAVDQLKTLADIQSEKSLIQQVFQIYYPNYNPDGPGNDRTGSSVNPLANPTRGFAALGSESGVPALIALANGFSVIPATAALQEFLVFPEAPEPPEVRAIAVANVVDVQASQGPVERNFAISDQVTVTVDGQVIGEPTGRYVSGTGTITGVESTVPPPQGVNLDELVRIDPATGVVTYDASRFAFLGVGESAIYTIGFDSQPGTSVVPETLTLTINGLNDRPTVEHAIPDQRVREGCRFEYVIPACVFADLDANDTLSYRAMLANGEPLPGWLTFDPVTMTFSGTPPKGEECVLHIKVVASDEHNATAVDQFDLVIADSHHHHHHHHDHHHHDDGLNGAIASNDSDLSRDPAAAEAGDNTANDESQGRHNSEVRKSDSADCGEKCSRGSMRESDESSLSSREVASSSGEHTSYQVSSNGAHDSSANDARAHGSTHTPAPTNFDSDRSSFTDTGWSRTVTEHSSQTSSSHHSHSSFVTSHNVAFSWNSSSGHQRDTPSGDHFVFRSNFGRDADHEARSTSDLIQTVRSWSGDGPDVAALVHVMTSFDFFTTHDEQGTTRLSSSVELHKHQSDFHLV</sequence>
<gene>
    <name evidence="3" type="ORF">HNQ36_000438</name>
</gene>
<feature type="region of interest" description="Disordered" evidence="1">
    <location>
        <begin position="602"/>
        <end position="730"/>
    </location>
</feature>
<evidence type="ECO:0000313" key="4">
    <source>
        <dbReference type="Proteomes" id="UP000521227"/>
    </source>
</evidence>
<feature type="compositionally biased region" description="Polar residues" evidence="1">
    <location>
        <begin position="692"/>
        <end position="708"/>
    </location>
</feature>
<dbReference type="Proteomes" id="UP000521227">
    <property type="component" value="Unassembled WGS sequence"/>
</dbReference>
<feature type="compositionally biased region" description="Low complexity" evidence="1">
    <location>
        <begin position="678"/>
        <end position="691"/>
    </location>
</feature>
<comment type="caution">
    <text evidence="3">The sequence shown here is derived from an EMBL/GenBank/DDBJ whole genome shotgun (WGS) entry which is preliminary data.</text>
</comment>
<dbReference type="Gene3D" id="2.60.40.10">
    <property type="entry name" value="Immunoglobulins"/>
    <property type="match status" value="1"/>
</dbReference>
<dbReference type="GO" id="GO:0016020">
    <property type="term" value="C:membrane"/>
    <property type="evidence" value="ECO:0007669"/>
    <property type="project" value="InterPro"/>
</dbReference>
<dbReference type="SUPFAM" id="SSF49313">
    <property type="entry name" value="Cadherin-like"/>
    <property type="match status" value="1"/>
</dbReference>
<feature type="domain" description="Dystroglycan-type cadherin-like" evidence="2">
    <location>
        <begin position="505"/>
        <end position="605"/>
    </location>
</feature>
<accession>A0A840MUP9</accession>
<feature type="compositionally biased region" description="Basic residues" evidence="1">
    <location>
        <begin position="602"/>
        <end position="612"/>
    </location>
</feature>
<dbReference type="SMART" id="SM00736">
    <property type="entry name" value="CADG"/>
    <property type="match status" value="1"/>
</dbReference>